<dbReference type="Proteomes" id="UP001291623">
    <property type="component" value="Unassembled WGS sequence"/>
</dbReference>
<gene>
    <name evidence="1" type="ORF">RND71_030662</name>
</gene>
<dbReference type="EMBL" id="JAVYJV010000016">
    <property type="protein sequence ID" value="KAK4351349.1"/>
    <property type="molecule type" value="Genomic_DNA"/>
</dbReference>
<comment type="caution">
    <text evidence="1">The sequence shown here is derived from an EMBL/GenBank/DDBJ whole genome shotgun (WGS) entry which is preliminary data.</text>
</comment>
<name>A0AAE1RHL4_9SOLA</name>
<reference evidence="1" key="1">
    <citation type="submission" date="2023-12" db="EMBL/GenBank/DDBJ databases">
        <title>Genome assembly of Anisodus tanguticus.</title>
        <authorList>
            <person name="Wang Y.-J."/>
        </authorList>
    </citation>
    <scope>NUCLEOTIDE SEQUENCE</scope>
    <source>
        <strain evidence="1">KB-2021</strain>
        <tissue evidence="1">Leaf</tissue>
    </source>
</reference>
<accession>A0AAE1RHL4</accession>
<proteinExistence type="predicted"/>
<dbReference type="AlphaFoldDB" id="A0AAE1RHL4"/>
<organism evidence="1 2">
    <name type="scientific">Anisodus tanguticus</name>
    <dbReference type="NCBI Taxonomy" id="243964"/>
    <lineage>
        <taxon>Eukaryota</taxon>
        <taxon>Viridiplantae</taxon>
        <taxon>Streptophyta</taxon>
        <taxon>Embryophyta</taxon>
        <taxon>Tracheophyta</taxon>
        <taxon>Spermatophyta</taxon>
        <taxon>Magnoliopsida</taxon>
        <taxon>eudicotyledons</taxon>
        <taxon>Gunneridae</taxon>
        <taxon>Pentapetalae</taxon>
        <taxon>asterids</taxon>
        <taxon>lamiids</taxon>
        <taxon>Solanales</taxon>
        <taxon>Solanaceae</taxon>
        <taxon>Solanoideae</taxon>
        <taxon>Hyoscyameae</taxon>
        <taxon>Anisodus</taxon>
    </lineage>
</organism>
<protein>
    <submittedName>
        <fullName evidence="1">Uncharacterized protein</fullName>
    </submittedName>
</protein>
<keyword evidence="2" id="KW-1185">Reference proteome</keyword>
<evidence type="ECO:0000313" key="1">
    <source>
        <dbReference type="EMBL" id="KAK4351349.1"/>
    </source>
</evidence>
<sequence length="243" mass="27373">MAQDLFPTRSLRDNSFTWKANGDDGVAFKLSLADLMEMWNLLLCINHPSSQKKRAQKTSSITTIVIGKERLDDGCTYSKGSLALYRESPSMLNSDISRYNENVHPIMDDAASRFGEVFCSGVAATPVGAGELRLFIIGNYVKQRLLKPYHDWAMSVLRRLDCDVSLRQRAPTGEVDTISFSQSFPYFFSEKRDSGWNWIINGASPQLLIEKFEVALSGQNDAIFPSRMHFSHFIMKQGGINLD</sequence>
<evidence type="ECO:0000313" key="2">
    <source>
        <dbReference type="Proteomes" id="UP001291623"/>
    </source>
</evidence>